<organism evidence="2">
    <name type="scientific">Rhipicephalus zambeziensis</name>
    <dbReference type="NCBI Taxonomy" id="60191"/>
    <lineage>
        <taxon>Eukaryota</taxon>
        <taxon>Metazoa</taxon>
        <taxon>Ecdysozoa</taxon>
        <taxon>Arthropoda</taxon>
        <taxon>Chelicerata</taxon>
        <taxon>Arachnida</taxon>
        <taxon>Acari</taxon>
        <taxon>Parasitiformes</taxon>
        <taxon>Ixodida</taxon>
        <taxon>Ixodoidea</taxon>
        <taxon>Ixodidae</taxon>
        <taxon>Rhipicephalinae</taxon>
        <taxon>Rhipicephalus</taxon>
        <taxon>Rhipicephalus</taxon>
    </lineage>
</organism>
<protein>
    <submittedName>
        <fullName evidence="2">Bridging integrator 3</fullName>
    </submittedName>
</protein>
<sequence>MSWNPLKRLSKASSKGSPGAELDERTIEEFVSKFVRLERDTKKLHNDAKKYEDTMLALYHCEKKNEQRPGEWRTVPREPRAAPSRRRMARLCVIYGHGRR</sequence>
<accession>A0A224YKS0</accession>
<feature type="region of interest" description="Disordered" evidence="1">
    <location>
        <begin position="1"/>
        <end position="22"/>
    </location>
</feature>
<dbReference type="EMBL" id="GFPF01006399">
    <property type="protein sequence ID" value="MAA17545.1"/>
    <property type="molecule type" value="Transcribed_RNA"/>
</dbReference>
<dbReference type="AlphaFoldDB" id="A0A224YKS0"/>
<reference evidence="2" key="1">
    <citation type="journal article" date="2017" name="Parasit. Vectors">
        <title>Sialotranscriptomics of Rhipicephalus zambeziensis reveals intricate expression profiles of secretory proteins and suggests tight temporal transcriptional regulation during blood-feeding.</title>
        <authorList>
            <person name="de Castro M.H."/>
            <person name="de Klerk D."/>
            <person name="Pienaar R."/>
            <person name="Rees D.J.G."/>
            <person name="Mans B.J."/>
        </authorList>
    </citation>
    <scope>NUCLEOTIDE SEQUENCE</scope>
    <source>
        <tissue evidence="2">Salivary glands</tissue>
    </source>
</reference>
<name>A0A224YKS0_9ACAR</name>
<proteinExistence type="predicted"/>
<evidence type="ECO:0000256" key="1">
    <source>
        <dbReference type="SAM" id="MobiDB-lite"/>
    </source>
</evidence>
<evidence type="ECO:0000313" key="2">
    <source>
        <dbReference type="EMBL" id="MAA17545.1"/>
    </source>
</evidence>